<dbReference type="InterPro" id="IPR037126">
    <property type="entry name" value="PdaC/RsiV-like_sf"/>
</dbReference>
<feature type="domain" description="DUF3298" evidence="1">
    <location>
        <begin position="25"/>
        <end position="94"/>
    </location>
</feature>
<gene>
    <name evidence="2" type="ORF">VF724_13500</name>
</gene>
<name>A0ABU5ZN11_9BACL</name>
<proteinExistence type="predicted"/>
<evidence type="ECO:0000259" key="1">
    <source>
        <dbReference type="Pfam" id="PF11738"/>
    </source>
</evidence>
<dbReference type="EMBL" id="JAYJLD010000020">
    <property type="protein sequence ID" value="MEB3102681.1"/>
    <property type="molecule type" value="Genomic_DNA"/>
</dbReference>
<dbReference type="Proteomes" id="UP001310386">
    <property type="component" value="Unassembled WGS sequence"/>
</dbReference>
<evidence type="ECO:0000313" key="3">
    <source>
        <dbReference type="Proteomes" id="UP001310386"/>
    </source>
</evidence>
<evidence type="ECO:0000313" key="2">
    <source>
        <dbReference type="EMBL" id="MEB3102681.1"/>
    </source>
</evidence>
<dbReference type="Gene3D" id="3.90.640.20">
    <property type="entry name" value="Heat-shock cognate protein, ATPase"/>
    <property type="match status" value="1"/>
</dbReference>
<reference evidence="2" key="1">
    <citation type="submission" date="2023-12" db="EMBL/GenBank/DDBJ databases">
        <title>Fervidustalea candida gen. nov., sp. nov., a novel member of the family Paenibacillaceae isolated from a geothermal area.</title>
        <authorList>
            <person name="Li W.-J."/>
            <person name="Jiao J.-Y."/>
            <person name="Chen Y."/>
        </authorList>
    </citation>
    <scope>NUCLEOTIDE SEQUENCE</scope>
    <source>
        <strain evidence="2">SYSU GA230002</strain>
    </source>
</reference>
<dbReference type="RefSeq" id="WP_371754799.1">
    <property type="nucleotide sequence ID" value="NZ_JAYJLD010000020.1"/>
</dbReference>
<keyword evidence="3" id="KW-1185">Reference proteome</keyword>
<organism evidence="2 3">
    <name type="scientific">Ferviditalea candida</name>
    <dbReference type="NCBI Taxonomy" id="3108399"/>
    <lineage>
        <taxon>Bacteria</taxon>
        <taxon>Bacillati</taxon>
        <taxon>Bacillota</taxon>
        <taxon>Bacilli</taxon>
        <taxon>Bacillales</taxon>
        <taxon>Paenibacillaceae</taxon>
        <taxon>Ferviditalea</taxon>
    </lineage>
</organism>
<comment type="caution">
    <text evidence="2">The sequence shown here is derived from an EMBL/GenBank/DDBJ whole genome shotgun (WGS) entry which is preliminary data.</text>
</comment>
<protein>
    <submittedName>
        <fullName evidence="2">RsiV family protein</fullName>
    </submittedName>
</protein>
<accession>A0ABU5ZN11</accession>
<dbReference type="Pfam" id="PF11738">
    <property type="entry name" value="DUF3298"/>
    <property type="match status" value="1"/>
</dbReference>
<sequence>MAHGYTIAKSLTLNLNTGKVYSLAELFKPGSDYIKTLSSIVDQQIKQRKLPTLNGFQTIQPDQDFYLAYKSLVLYFQLYQITPYYVGLPMFPISIYDLQSITEDTSPLAALSADFA</sequence>
<dbReference type="InterPro" id="IPR021729">
    <property type="entry name" value="DUF3298"/>
</dbReference>